<reference evidence="4 5" key="1">
    <citation type="submission" date="2019-07" db="EMBL/GenBank/DDBJ databases">
        <title>Genomics analysis of Aphanomyces spp. identifies a new class of oomycete effector associated with host adaptation.</title>
        <authorList>
            <person name="Gaulin E."/>
        </authorList>
    </citation>
    <scope>NUCLEOTIDE SEQUENCE [LARGE SCALE GENOMIC DNA]</scope>
    <source>
        <strain evidence="4 5">ATCC 201684</strain>
    </source>
</reference>
<feature type="compositionally biased region" description="Basic residues" evidence="2">
    <location>
        <begin position="1908"/>
        <end position="1919"/>
    </location>
</feature>
<evidence type="ECO:0000256" key="3">
    <source>
        <dbReference type="SAM" id="Phobius"/>
    </source>
</evidence>
<feature type="coiled-coil region" evidence="1">
    <location>
        <begin position="2017"/>
        <end position="2074"/>
    </location>
</feature>
<keyword evidence="3" id="KW-0472">Membrane</keyword>
<dbReference type="PANTHER" id="PTHR46104">
    <property type="entry name" value="GENE 9195-RELATED-RELATED"/>
    <property type="match status" value="1"/>
</dbReference>
<accession>A0A6G0XCD0</accession>
<feature type="transmembrane region" description="Helical" evidence="3">
    <location>
        <begin position="1295"/>
        <end position="1316"/>
    </location>
</feature>
<gene>
    <name evidence="4" type="ORF">Ae201684_006338</name>
</gene>
<dbReference type="PANTHER" id="PTHR46104:SF1">
    <property type="entry name" value="GENE 9195-RELATED"/>
    <property type="match status" value="1"/>
</dbReference>
<feature type="transmembrane region" description="Helical" evidence="3">
    <location>
        <begin position="1063"/>
        <end position="1087"/>
    </location>
</feature>
<sequence>MTNPCSKNDFPLPYVPTNLNESEAECLARGSKFYFGVLLEPWIEPSGSGPHFLPHMSGECYYNPQPLGSPLYLRFTEYFGPLFDIATGAPHQGYGDANQVPGYFERGSLFVDLTHSTLYDLKQNCTRGFFYEGKWFPGTCEADVICHSEETSQALICPDGYICDEKTTDGLALETPCAPGFVCGYGTTPDVYLESPMGQYKMLCPRSHYCLEGTGVGLMNRQGCPANYFCPTGTVDPYMGYIANDAERRNISADDANPFLYVDHIAYLREGDVREFSRHDKRCLDGIDPELLNTYYFDAQGNIVNAAIENQLLCARDNKWYHVYNAINRRECNCHHQVQITLDLFRLWQCSSTQLGCAINSSPWLVAVSSSLGLRFPAYSSKIYKNFNQIADDVTKDMHVYLAPHQLVKGVSYTLQAPDELYDLYTAVQHIKMYRENTLDWINFLPNSNEILRLDMCECQRLFKCPNGTSSPVDSDSIFDCVKTGIVLRRWDLIPQNHSRQVNGSDFKELSGNGQPISHIVLEPLEVAIVTINATDLERNMTYGDHYQISIYKDCKPCPPNYQCDLYQNPVGCTYPEDQNNTGQLLYDQCLRRSSQSVCDSYPFFCESKSRVQSDGSLLVTPGCCSCERLDMPVYFDTNRPVLGYPDDKHAMIQFTISAVAQTTLTIVVELLHGLYFNGFEETFIPDNVDFSIFTPSRARYTPQTPTTDTFFSLIVESDFDGIALPLNLPMSKVRIPKQTSFQSQMEKSVFIDRIADIMVGDPSFVGHHNLTRISDAQGQLGATPNGTSQVLWNDTFELSIVPDALTDVSFSGVWWSTAVPDGLSSIALPYFPFFSACSGYDSHMSISKVLESHPDCTFVDYEATHQVDELLWRKMTVPLADSCSIFDTNGIELQCMFEENLAGGSDKLRWYEVPSGTPLFHLTKYPIPAHSFVGNDSYASPIYWGQTSTFNSLIDTTDLITVAVGADSIGYPLVVPQKVILTINYYQIEKGYKIFVNAQIDFEDQCVISNVDQDIQNAATNDIYPCEKNVVTGEILSKGYVLNILFQAMPWMDLLNKFQFSFQVYVAFFTAVGIGSVFQGYFIYLINRLFTKMRHPPPFRLRQFIKATAPQPTMGTVYLVLPITVCSMALYGWWNMLKSDNPSVNPNYFSFEDISGDWLYISALDNEHIKQYKAGRLGTSIVAMGVFMLLLGLKLMLPDHMDPQKEDNIMNQNKLASTEPTDPFALKEAPEVEENEDDESWNPLLWKRMNFLLVTGVTILTQIFVLEFSYSSLFTDNTYRFLIVYKLIEHVYDYFFEAFVGDAFLTQPLAVVVAVTEGTITMAAPDFFGFVMSFIVMQSIMILERLFINPFLAYCTAMMPKWKKQLHRTFRKKRRRTRDQKAAEEAEWRKICQAIEEKATGIEAIIDAYNNYAGEAAALFINPLAMAFIYVFARETQIPTLYSILETDLAYYILFSIVTMPFACVLDVVLWNAQELIHGWKAFEYATYQRHRFSIRKERWQMNMKVMDKSLEEGFQQVDVLCFSSQYYFLTLLYSSGILFVMFGFSIWLRQEYNPFGDRLFFVIVAIVFAMCIAATRLSIYIGKKLKIWVPKALRGTIDDEIAAKLALGAGRQEDLEMERMEMQALNSERFRHRFLEKNRPWILQHMVELFTPRTLQMPGPLGDGKPASEYVRDIYNELMNMGEGRRLKGDRSDISSDDEDELFKQRQNWSNVPVEGTSKDLALYWLAKARKRRLFGKFIGGILLQQKKDTCDVCQKTEAGGYTMSVDIATPDGKEQDKQGLDRLIKGFEEQYGESEADPDLWKAYFRRHATYITLCNVCTSALEQKRLARLVQPVGKQTKTRIGDYSSDEEDNIDEIVFEAMVVSRTSAEGKMMNKWLTAARKRLGGVFPRENARAEMEAYAERMRSKKARKNKKKRADSDDEDPSVHWKVNLTEASRALLLRWVWKAREEQYKAFRDKGARLREQVNATSAKMLEVDDWYFSKEMRLEGVSLKATAEKLMEDQLALEDVIDVKKRALEQEVAAYVTEKREAMAKETDAFHNMIESERAALKTKLQARETELLEEKKRKEVEFMEIQKQARVDNGGKVPPMLLQEHRAYLIKMDEDRRKERDDAEAIAGEKENQKQEAFNRKLALSESAIINRQALTAHRLLALRKDMMNTLRMQEKSWQNKATGWLEKATRKVAVKEQEDAENAIAMRKRKKV</sequence>
<keyword evidence="3" id="KW-0812">Transmembrane</keyword>
<feature type="transmembrane region" description="Helical" evidence="3">
    <location>
        <begin position="1178"/>
        <end position="1198"/>
    </location>
</feature>
<name>A0A6G0XCD0_9STRA</name>
<dbReference type="VEuPathDB" id="FungiDB:AeMF1_020418"/>
<dbReference type="EMBL" id="VJMJ01000083">
    <property type="protein sequence ID" value="KAF0737673.1"/>
    <property type="molecule type" value="Genomic_DNA"/>
</dbReference>
<comment type="caution">
    <text evidence="4">The sequence shown here is derived from an EMBL/GenBank/DDBJ whole genome shotgun (WGS) entry which is preliminary data.</text>
</comment>
<keyword evidence="5" id="KW-1185">Reference proteome</keyword>
<feature type="transmembrane region" description="Helical" evidence="3">
    <location>
        <begin position="1561"/>
        <end position="1583"/>
    </location>
</feature>
<keyword evidence="1" id="KW-0175">Coiled coil</keyword>
<feature type="transmembrane region" description="Helical" evidence="3">
    <location>
        <begin position="1528"/>
        <end position="1549"/>
    </location>
</feature>
<evidence type="ECO:0000256" key="1">
    <source>
        <dbReference type="SAM" id="Coils"/>
    </source>
</evidence>
<feature type="transmembrane region" description="Helical" evidence="3">
    <location>
        <begin position="1328"/>
        <end position="1349"/>
    </location>
</feature>
<organism evidence="4 5">
    <name type="scientific">Aphanomyces euteiches</name>
    <dbReference type="NCBI Taxonomy" id="100861"/>
    <lineage>
        <taxon>Eukaryota</taxon>
        <taxon>Sar</taxon>
        <taxon>Stramenopiles</taxon>
        <taxon>Oomycota</taxon>
        <taxon>Saprolegniomycetes</taxon>
        <taxon>Saprolegniales</taxon>
        <taxon>Verrucalvaceae</taxon>
        <taxon>Aphanomyces</taxon>
    </lineage>
</organism>
<proteinExistence type="predicted"/>
<feature type="transmembrane region" description="Helical" evidence="3">
    <location>
        <begin position="1417"/>
        <end position="1434"/>
    </location>
</feature>
<dbReference type="Proteomes" id="UP000481153">
    <property type="component" value="Unassembled WGS sequence"/>
</dbReference>
<feature type="region of interest" description="Disordered" evidence="2">
    <location>
        <begin position="1903"/>
        <end position="1927"/>
    </location>
</feature>
<evidence type="ECO:0000256" key="2">
    <source>
        <dbReference type="SAM" id="MobiDB-lite"/>
    </source>
</evidence>
<evidence type="ECO:0000313" key="4">
    <source>
        <dbReference type="EMBL" id="KAF0737673.1"/>
    </source>
</evidence>
<evidence type="ECO:0000313" key="5">
    <source>
        <dbReference type="Proteomes" id="UP000481153"/>
    </source>
</evidence>
<keyword evidence="3" id="KW-1133">Transmembrane helix</keyword>
<feature type="transmembrane region" description="Helical" evidence="3">
    <location>
        <begin position="1450"/>
        <end position="1472"/>
    </location>
</feature>
<feature type="transmembrane region" description="Helical" evidence="3">
    <location>
        <begin position="1252"/>
        <end position="1275"/>
    </location>
</feature>
<protein>
    <submittedName>
        <fullName evidence="4">Uncharacterized protein</fullName>
    </submittedName>
</protein>
<feature type="transmembrane region" description="Helical" evidence="3">
    <location>
        <begin position="1117"/>
        <end position="1135"/>
    </location>
</feature>